<dbReference type="Pfam" id="PF00271">
    <property type="entry name" value="Helicase_C"/>
    <property type="match status" value="1"/>
</dbReference>
<dbReference type="PANTHER" id="PTHR47959">
    <property type="entry name" value="ATP-DEPENDENT RNA HELICASE RHLE-RELATED"/>
    <property type="match status" value="1"/>
</dbReference>
<dbReference type="SMART" id="SM00487">
    <property type="entry name" value="DEXDc"/>
    <property type="match status" value="1"/>
</dbReference>
<evidence type="ECO:0000259" key="7">
    <source>
        <dbReference type="PROSITE" id="PS51195"/>
    </source>
</evidence>
<dbReference type="GO" id="GO:0003676">
    <property type="term" value="F:nucleic acid binding"/>
    <property type="evidence" value="ECO:0007669"/>
    <property type="project" value="InterPro"/>
</dbReference>
<keyword evidence="3" id="KW-0347">Helicase</keyword>
<dbReference type="PANTHER" id="PTHR47959:SF13">
    <property type="entry name" value="ATP-DEPENDENT RNA HELICASE RHLE"/>
    <property type="match status" value="1"/>
</dbReference>
<dbReference type="PROSITE" id="PS51192">
    <property type="entry name" value="HELICASE_ATP_BIND_1"/>
    <property type="match status" value="1"/>
</dbReference>
<feature type="domain" description="Helicase ATP-binding" evidence="5">
    <location>
        <begin position="34"/>
        <end position="205"/>
    </location>
</feature>
<dbReference type="GO" id="GO:0005829">
    <property type="term" value="C:cytosol"/>
    <property type="evidence" value="ECO:0007669"/>
    <property type="project" value="TreeGrafter"/>
</dbReference>
<keyword evidence="1" id="KW-0547">Nucleotide-binding</keyword>
<dbReference type="PROSITE" id="PS51194">
    <property type="entry name" value="HELICASE_CTER"/>
    <property type="match status" value="1"/>
</dbReference>
<dbReference type="EMBL" id="CAFBOG010000213">
    <property type="protein sequence ID" value="CAB4994046.1"/>
    <property type="molecule type" value="Genomic_DNA"/>
</dbReference>
<dbReference type="InterPro" id="IPR014001">
    <property type="entry name" value="Helicase_ATP-bd"/>
</dbReference>
<organism evidence="9">
    <name type="scientific">freshwater metagenome</name>
    <dbReference type="NCBI Taxonomy" id="449393"/>
    <lineage>
        <taxon>unclassified sequences</taxon>
        <taxon>metagenomes</taxon>
        <taxon>ecological metagenomes</taxon>
    </lineage>
</organism>
<dbReference type="SUPFAM" id="SSF52540">
    <property type="entry name" value="P-loop containing nucleoside triphosphate hydrolases"/>
    <property type="match status" value="1"/>
</dbReference>
<dbReference type="InterPro" id="IPR027417">
    <property type="entry name" value="P-loop_NTPase"/>
</dbReference>
<sequence>MTKTFEQLGVAPDLCHALSERGITNAFPIQEMSIPDILAGRDVCGKAKTGSGKTLAFGLPMLQILPKAKPGRPTGIALVPTRELATQVRDELLPLAHARGIRITAIYGGDPIEKQIKALKAGVDLAVCTPGRAIDLIERGDLSVEDVKNVIIDEADRMADMGFLPQVEWILRNVEVGHQTLLFSATLDGAVDTLVRRYQHEPARHEVESKGATVEQMTHRFITVHEMDKAKVAATIAIASGRTMIFSNTKHGADRLADKLDDLGVSAQAIHGDLRQNMREKALSNFSAGKLQVLVATDVAARGIHVDEVDVVIHYDPPSDHKNYLHRSGRTARAGEDGLVVSLVLWNQELEVKRIQKRLGLDIPIVEMFSNDPRLQNLAAWDPSSDS</sequence>
<evidence type="ECO:0000256" key="1">
    <source>
        <dbReference type="ARBA" id="ARBA00022741"/>
    </source>
</evidence>
<evidence type="ECO:0000256" key="3">
    <source>
        <dbReference type="ARBA" id="ARBA00022806"/>
    </source>
</evidence>
<name>A0A6J7NLP4_9ZZZZ</name>
<dbReference type="CDD" id="cd18787">
    <property type="entry name" value="SF2_C_DEAD"/>
    <property type="match status" value="1"/>
</dbReference>
<dbReference type="GO" id="GO:0003724">
    <property type="term" value="F:RNA helicase activity"/>
    <property type="evidence" value="ECO:0007669"/>
    <property type="project" value="InterPro"/>
</dbReference>
<dbReference type="InterPro" id="IPR050079">
    <property type="entry name" value="DEAD_box_RNA_helicase"/>
</dbReference>
<evidence type="ECO:0000259" key="6">
    <source>
        <dbReference type="PROSITE" id="PS51194"/>
    </source>
</evidence>
<evidence type="ECO:0000313" key="9">
    <source>
        <dbReference type="EMBL" id="CAB4994046.1"/>
    </source>
</evidence>
<dbReference type="InterPro" id="IPR001650">
    <property type="entry name" value="Helicase_C-like"/>
</dbReference>
<feature type="domain" description="Helicase C-terminal" evidence="6">
    <location>
        <begin position="231"/>
        <end position="374"/>
    </location>
</feature>
<feature type="domain" description="DEAD-box RNA helicase Q" evidence="7">
    <location>
        <begin position="3"/>
        <end position="31"/>
    </location>
</feature>
<evidence type="ECO:0000256" key="2">
    <source>
        <dbReference type="ARBA" id="ARBA00022801"/>
    </source>
</evidence>
<dbReference type="PROSITE" id="PS51195">
    <property type="entry name" value="Q_MOTIF"/>
    <property type="match status" value="1"/>
</dbReference>
<dbReference type="InterPro" id="IPR014014">
    <property type="entry name" value="RNA_helicase_DEAD_Q_motif"/>
</dbReference>
<dbReference type="InterPro" id="IPR011545">
    <property type="entry name" value="DEAD/DEAH_box_helicase_dom"/>
</dbReference>
<keyword evidence="4" id="KW-0067">ATP-binding</keyword>
<dbReference type="Gene3D" id="3.40.50.300">
    <property type="entry name" value="P-loop containing nucleotide triphosphate hydrolases"/>
    <property type="match status" value="2"/>
</dbReference>
<dbReference type="CDD" id="cd00268">
    <property type="entry name" value="DEADc"/>
    <property type="match status" value="1"/>
</dbReference>
<keyword evidence="2" id="KW-0378">Hydrolase</keyword>
<dbReference type="AlphaFoldDB" id="A0A6J7NLP4"/>
<dbReference type="InterPro" id="IPR044742">
    <property type="entry name" value="DEAD/DEAH_RhlB"/>
</dbReference>
<evidence type="ECO:0000313" key="8">
    <source>
        <dbReference type="EMBL" id="CAB4719168.1"/>
    </source>
</evidence>
<gene>
    <name evidence="8" type="ORF">UFOPK2582_01841</name>
    <name evidence="9" type="ORF">UFOPK3914_01764</name>
</gene>
<evidence type="ECO:0000259" key="5">
    <source>
        <dbReference type="PROSITE" id="PS51192"/>
    </source>
</evidence>
<proteinExistence type="predicted"/>
<dbReference type="GO" id="GO:0016787">
    <property type="term" value="F:hydrolase activity"/>
    <property type="evidence" value="ECO:0007669"/>
    <property type="project" value="UniProtKB-KW"/>
</dbReference>
<accession>A0A6J7NLP4</accession>
<evidence type="ECO:0000256" key="4">
    <source>
        <dbReference type="ARBA" id="ARBA00022840"/>
    </source>
</evidence>
<reference evidence="9" key="1">
    <citation type="submission" date="2020-05" db="EMBL/GenBank/DDBJ databases">
        <authorList>
            <person name="Chiriac C."/>
            <person name="Salcher M."/>
            <person name="Ghai R."/>
            <person name="Kavagutti S V."/>
        </authorList>
    </citation>
    <scope>NUCLEOTIDE SEQUENCE</scope>
</reference>
<dbReference type="GO" id="GO:0005524">
    <property type="term" value="F:ATP binding"/>
    <property type="evidence" value="ECO:0007669"/>
    <property type="project" value="UniProtKB-KW"/>
</dbReference>
<protein>
    <submittedName>
        <fullName evidence="9">Unannotated protein</fullName>
    </submittedName>
</protein>
<dbReference type="EMBL" id="CAEZXS010000329">
    <property type="protein sequence ID" value="CAB4719168.1"/>
    <property type="molecule type" value="Genomic_DNA"/>
</dbReference>
<dbReference type="SMART" id="SM00490">
    <property type="entry name" value="HELICc"/>
    <property type="match status" value="1"/>
</dbReference>
<dbReference type="Pfam" id="PF00270">
    <property type="entry name" value="DEAD"/>
    <property type="match status" value="1"/>
</dbReference>